<sequence length="167" mass="19996">MQNFFLLQNIDSLIVNFILCSRPLRTPWTLWYLNKQLIINKENWKKGLNQVCDITTIGEFWEMIREIKTPIQLSNGDDYYLFRKGINPEWEDKANKIGGRWNIDFDKKKREILAVNLWEEIMIYQFGLEMRRMKIWSGKSAELCRTTSDSHLRKCTSRKSLMRATKP</sequence>
<evidence type="ECO:0000256" key="4">
    <source>
        <dbReference type="ARBA" id="ARBA00022884"/>
    </source>
</evidence>
<keyword evidence="8" id="KW-1185">Reference proteome</keyword>
<evidence type="ECO:0000256" key="7">
    <source>
        <dbReference type="RuleBase" id="RU004374"/>
    </source>
</evidence>
<comment type="similarity">
    <text evidence="1 7">Belongs to the eukaryotic initiation factor 4E family.</text>
</comment>
<keyword evidence="5 7" id="KW-0648">Protein biosynthesis</keyword>
<dbReference type="Gene3D" id="3.30.760.10">
    <property type="entry name" value="RNA Cap, Translation Initiation Factor Eif4e"/>
    <property type="match status" value="1"/>
</dbReference>
<accession>A0A914DA14</accession>
<evidence type="ECO:0000256" key="5">
    <source>
        <dbReference type="ARBA" id="ARBA00022917"/>
    </source>
</evidence>
<evidence type="ECO:0000256" key="1">
    <source>
        <dbReference type="ARBA" id="ARBA00009860"/>
    </source>
</evidence>
<keyword evidence="3" id="KW-0810">Translation regulation</keyword>
<reference evidence="9" key="1">
    <citation type="submission" date="2022-11" db="UniProtKB">
        <authorList>
            <consortium name="WormBaseParasite"/>
        </authorList>
    </citation>
    <scope>IDENTIFICATION</scope>
</reference>
<dbReference type="GO" id="GO:0003743">
    <property type="term" value="F:translation initiation factor activity"/>
    <property type="evidence" value="ECO:0007669"/>
    <property type="project" value="UniProtKB-KW"/>
</dbReference>
<evidence type="ECO:0000313" key="8">
    <source>
        <dbReference type="Proteomes" id="UP000887540"/>
    </source>
</evidence>
<proteinExistence type="inferred from homology"/>
<evidence type="ECO:0000313" key="9">
    <source>
        <dbReference type="WBParaSite" id="ACRNAN_scaffold20497.g8931.t1"/>
    </source>
</evidence>
<evidence type="ECO:0000256" key="3">
    <source>
        <dbReference type="ARBA" id="ARBA00022845"/>
    </source>
</evidence>
<dbReference type="GO" id="GO:0016281">
    <property type="term" value="C:eukaryotic translation initiation factor 4F complex"/>
    <property type="evidence" value="ECO:0007669"/>
    <property type="project" value="TreeGrafter"/>
</dbReference>
<keyword evidence="4 7" id="KW-0694">RNA-binding</keyword>
<dbReference type="Pfam" id="PF01652">
    <property type="entry name" value="IF4E"/>
    <property type="match status" value="1"/>
</dbReference>
<dbReference type="AlphaFoldDB" id="A0A914DA14"/>
<dbReference type="SUPFAM" id="SSF55418">
    <property type="entry name" value="eIF4e-like"/>
    <property type="match status" value="1"/>
</dbReference>
<organism evidence="8 9">
    <name type="scientific">Acrobeloides nanus</name>
    <dbReference type="NCBI Taxonomy" id="290746"/>
    <lineage>
        <taxon>Eukaryota</taxon>
        <taxon>Metazoa</taxon>
        <taxon>Ecdysozoa</taxon>
        <taxon>Nematoda</taxon>
        <taxon>Chromadorea</taxon>
        <taxon>Rhabditida</taxon>
        <taxon>Tylenchina</taxon>
        <taxon>Cephalobomorpha</taxon>
        <taxon>Cephaloboidea</taxon>
        <taxon>Cephalobidae</taxon>
        <taxon>Acrobeloides</taxon>
    </lineage>
</organism>
<dbReference type="InterPro" id="IPR023398">
    <property type="entry name" value="TIF_eIF4e-like"/>
</dbReference>
<evidence type="ECO:0000256" key="6">
    <source>
        <dbReference type="ARBA" id="ARBA00032656"/>
    </source>
</evidence>
<name>A0A914DA14_9BILA</name>
<dbReference type="PROSITE" id="PS00813">
    <property type="entry name" value="IF4E"/>
    <property type="match status" value="1"/>
</dbReference>
<dbReference type="InterPro" id="IPR001040">
    <property type="entry name" value="TIF_eIF_4E"/>
</dbReference>
<dbReference type="Proteomes" id="UP000887540">
    <property type="component" value="Unplaced"/>
</dbReference>
<dbReference type="GO" id="GO:0000340">
    <property type="term" value="F:RNA 7-methylguanosine cap binding"/>
    <property type="evidence" value="ECO:0007669"/>
    <property type="project" value="UniProtKB-ARBA"/>
</dbReference>
<dbReference type="WBParaSite" id="ACRNAN_scaffold20497.g8931.t1">
    <property type="protein sequence ID" value="ACRNAN_scaffold20497.g8931.t1"/>
    <property type="gene ID" value="ACRNAN_scaffold20497.g8931"/>
</dbReference>
<dbReference type="PANTHER" id="PTHR11960">
    <property type="entry name" value="EUKARYOTIC TRANSLATION INITIATION FACTOR 4E RELATED"/>
    <property type="match status" value="1"/>
</dbReference>
<dbReference type="PANTHER" id="PTHR11960:SF8">
    <property type="entry name" value="EUKARYOTIC TRANSLATION INITIATION FACTOR 4E1-RELATED"/>
    <property type="match status" value="1"/>
</dbReference>
<dbReference type="InterPro" id="IPR019770">
    <property type="entry name" value="TIF_eIF_4E_CS"/>
</dbReference>
<protein>
    <recommendedName>
        <fullName evidence="6">eIF-4F 25 kDa subunit</fullName>
    </recommendedName>
</protein>
<evidence type="ECO:0000256" key="2">
    <source>
        <dbReference type="ARBA" id="ARBA00022540"/>
    </source>
</evidence>
<keyword evidence="2 7" id="KW-0396">Initiation factor</keyword>
<dbReference type="GO" id="GO:0006417">
    <property type="term" value="P:regulation of translation"/>
    <property type="evidence" value="ECO:0007669"/>
    <property type="project" value="UniProtKB-KW"/>
</dbReference>